<evidence type="ECO:0000256" key="4">
    <source>
        <dbReference type="SAM" id="Phobius"/>
    </source>
</evidence>
<dbReference type="EC" id="3.1.4.46" evidence="1"/>
<sequence length="323" mass="36948">MTKLGGGRRQSLRPIFPWRRGFSRRLNLIRRLVLLLVFIALASPIYFHLKLRRFHQMQMARCGWLGNPPLICAHGGDSTNAFPNTMGAYHIALRSQVDCIEIDVSRSSDGVLFALHDRDLQQISRNHTSKVGYFSSHEIRELHLNHQFQSGFNDRKIPTIEDSLMLISRSVRQVILDAKVGPPAYEKGLTENILSVVERTNCMNCIVWAKSDSLVRDIIRRSANITVGYIVMNDSSAGNRSTLLRMKKAVVVGVYHVLIDEKIVKTLHGRNKRVYAWTVDDEVSMKRMLYERVDGIVTSNPTLLQQVMLEMRTRCLEEGFSLR</sequence>
<evidence type="ECO:0000313" key="7">
    <source>
        <dbReference type="Proteomes" id="UP001279734"/>
    </source>
</evidence>
<proteinExistence type="predicted"/>
<reference evidence="6" key="1">
    <citation type="submission" date="2023-05" db="EMBL/GenBank/DDBJ databases">
        <title>Nepenthes gracilis genome sequencing.</title>
        <authorList>
            <person name="Fukushima K."/>
        </authorList>
    </citation>
    <scope>NUCLEOTIDE SEQUENCE</scope>
    <source>
        <strain evidence="6">SING2019-196</strain>
    </source>
</reference>
<dbReference type="Proteomes" id="UP001279734">
    <property type="component" value="Unassembled WGS sequence"/>
</dbReference>
<gene>
    <name evidence="6" type="ORF">Nepgr_023379</name>
</gene>
<dbReference type="Pfam" id="PF03009">
    <property type="entry name" value="GDPD"/>
    <property type="match status" value="1"/>
</dbReference>
<keyword evidence="4" id="KW-0812">Transmembrane</keyword>
<keyword evidence="4" id="KW-0472">Membrane</keyword>
<feature type="domain" description="GP-PDE" evidence="5">
    <location>
        <begin position="69"/>
        <end position="308"/>
    </location>
</feature>
<dbReference type="GO" id="GO:0006629">
    <property type="term" value="P:lipid metabolic process"/>
    <property type="evidence" value="ECO:0007669"/>
    <property type="project" value="InterPro"/>
</dbReference>
<dbReference type="SUPFAM" id="SSF51695">
    <property type="entry name" value="PLC-like phosphodiesterases"/>
    <property type="match status" value="1"/>
</dbReference>
<evidence type="ECO:0000256" key="2">
    <source>
        <dbReference type="ARBA" id="ARBA00022798"/>
    </source>
</evidence>
<protein>
    <recommendedName>
        <fullName evidence="1">glycerophosphodiester phosphodiesterase</fullName>
        <ecNumber evidence="1">3.1.4.46</ecNumber>
    </recommendedName>
</protein>
<dbReference type="AlphaFoldDB" id="A0AAD3XXN4"/>
<keyword evidence="2" id="KW-0319">Glycerol metabolism</keyword>
<keyword evidence="4" id="KW-1133">Transmembrane helix</keyword>
<evidence type="ECO:0000256" key="1">
    <source>
        <dbReference type="ARBA" id="ARBA00012247"/>
    </source>
</evidence>
<comment type="catalytic activity">
    <reaction evidence="3">
        <text>a sn-glycero-3-phosphodiester + H2O = an alcohol + sn-glycerol 3-phosphate + H(+)</text>
        <dbReference type="Rhea" id="RHEA:12969"/>
        <dbReference type="ChEBI" id="CHEBI:15377"/>
        <dbReference type="ChEBI" id="CHEBI:15378"/>
        <dbReference type="ChEBI" id="CHEBI:30879"/>
        <dbReference type="ChEBI" id="CHEBI:57597"/>
        <dbReference type="ChEBI" id="CHEBI:83408"/>
        <dbReference type="EC" id="3.1.4.46"/>
    </reaction>
</comment>
<dbReference type="Gene3D" id="3.20.20.190">
    <property type="entry name" value="Phosphatidylinositol (PI) phosphodiesterase"/>
    <property type="match status" value="1"/>
</dbReference>
<accession>A0AAD3XXN4</accession>
<dbReference type="PANTHER" id="PTHR47449:SF2">
    <property type="entry name" value="GLYCEROPHOSPHODIESTER PHOSPHODIESTERASE GDPD4"/>
    <property type="match status" value="1"/>
</dbReference>
<dbReference type="PROSITE" id="PS51704">
    <property type="entry name" value="GP_PDE"/>
    <property type="match status" value="1"/>
</dbReference>
<name>A0AAD3XXN4_NEPGR</name>
<evidence type="ECO:0000313" key="6">
    <source>
        <dbReference type="EMBL" id="GMH21537.1"/>
    </source>
</evidence>
<organism evidence="6 7">
    <name type="scientific">Nepenthes gracilis</name>
    <name type="common">Slender pitcher plant</name>
    <dbReference type="NCBI Taxonomy" id="150966"/>
    <lineage>
        <taxon>Eukaryota</taxon>
        <taxon>Viridiplantae</taxon>
        <taxon>Streptophyta</taxon>
        <taxon>Embryophyta</taxon>
        <taxon>Tracheophyta</taxon>
        <taxon>Spermatophyta</taxon>
        <taxon>Magnoliopsida</taxon>
        <taxon>eudicotyledons</taxon>
        <taxon>Gunneridae</taxon>
        <taxon>Pentapetalae</taxon>
        <taxon>Caryophyllales</taxon>
        <taxon>Nepenthaceae</taxon>
        <taxon>Nepenthes</taxon>
    </lineage>
</organism>
<dbReference type="GO" id="GO:0008889">
    <property type="term" value="F:glycerophosphodiester phosphodiesterase activity"/>
    <property type="evidence" value="ECO:0007669"/>
    <property type="project" value="UniProtKB-EC"/>
</dbReference>
<feature type="transmembrane region" description="Helical" evidence="4">
    <location>
        <begin position="28"/>
        <end position="49"/>
    </location>
</feature>
<dbReference type="EMBL" id="BSYO01000023">
    <property type="protein sequence ID" value="GMH21537.1"/>
    <property type="molecule type" value="Genomic_DNA"/>
</dbReference>
<evidence type="ECO:0000259" key="5">
    <source>
        <dbReference type="PROSITE" id="PS51704"/>
    </source>
</evidence>
<dbReference type="InterPro" id="IPR044236">
    <property type="entry name" value="GDPD4"/>
</dbReference>
<comment type="caution">
    <text evidence="6">The sequence shown here is derived from an EMBL/GenBank/DDBJ whole genome shotgun (WGS) entry which is preliminary data.</text>
</comment>
<evidence type="ECO:0000256" key="3">
    <source>
        <dbReference type="ARBA" id="ARBA00047512"/>
    </source>
</evidence>
<dbReference type="PANTHER" id="PTHR47449">
    <property type="entry name" value="GLYCEROPHOSPHODIESTER PHOSPHODIESTERASE GDPD4"/>
    <property type="match status" value="1"/>
</dbReference>
<keyword evidence="7" id="KW-1185">Reference proteome</keyword>
<dbReference type="InterPro" id="IPR017946">
    <property type="entry name" value="PLC-like_Pdiesterase_TIM-brl"/>
</dbReference>
<dbReference type="GO" id="GO:0006071">
    <property type="term" value="P:glycerol metabolic process"/>
    <property type="evidence" value="ECO:0007669"/>
    <property type="project" value="UniProtKB-KW"/>
</dbReference>
<dbReference type="InterPro" id="IPR030395">
    <property type="entry name" value="GP_PDE_dom"/>
</dbReference>
<dbReference type="CDD" id="cd08556">
    <property type="entry name" value="GDPD"/>
    <property type="match status" value="1"/>
</dbReference>